<evidence type="ECO:0000256" key="1">
    <source>
        <dbReference type="ARBA" id="ARBA00007447"/>
    </source>
</evidence>
<evidence type="ECO:0000313" key="6">
    <source>
        <dbReference type="Proteomes" id="UP001632038"/>
    </source>
</evidence>
<gene>
    <name evidence="5" type="ORF">CASFOL_039662</name>
</gene>
<accession>A0ABD3BG36</accession>
<evidence type="ECO:0000256" key="3">
    <source>
        <dbReference type="RuleBase" id="RU000454"/>
    </source>
</evidence>
<proteinExistence type="inferred from homology"/>
<evidence type="ECO:0000259" key="4">
    <source>
        <dbReference type="PROSITE" id="PS51767"/>
    </source>
</evidence>
<dbReference type="InterPro" id="IPR033121">
    <property type="entry name" value="PEPTIDASE_A1"/>
</dbReference>
<keyword evidence="3" id="KW-0378">Hydrolase</keyword>
<feature type="domain" description="Peptidase A1" evidence="4">
    <location>
        <begin position="75"/>
        <end position="421"/>
    </location>
</feature>
<dbReference type="InterPro" id="IPR032799">
    <property type="entry name" value="TAXi_C"/>
</dbReference>
<evidence type="ECO:0000313" key="5">
    <source>
        <dbReference type="EMBL" id="KAL3616272.1"/>
    </source>
</evidence>
<dbReference type="Proteomes" id="UP001632038">
    <property type="component" value="Unassembled WGS sequence"/>
</dbReference>
<dbReference type="GO" id="GO:0006508">
    <property type="term" value="P:proteolysis"/>
    <property type="evidence" value="ECO:0007669"/>
    <property type="project" value="UniProtKB-KW"/>
</dbReference>
<dbReference type="Pfam" id="PF14543">
    <property type="entry name" value="TAXi_N"/>
    <property type="match status" value="1"/>
</dbReference>
<dbReference type="Gene3D" id="2.40.70.10">
    <property type="entry name" value="Acid Proteases"/>
    <property type="match status" value="2"/>
</dbReference>
<dbReference type="InterPro" id="IPR001461">
    <property type="entry name" value="Aspartic_peptidase_A1"/>
</dbReference>
<dbReference type="AlphaFoldDB" id="A0ABD3BG36"/>
<reference evidence="6" key="1">
    <citation type="journal article" date="2024" name="IScience">
        <title>Strigolactones Initiate the Formation of Haustorium-like Structures in Castilleja.</title>
        <authorList>
            <person name="Buerger M."/>
            <person name="Peterson D."/>
            <person name="Chory J."/>
        </authorList>
    </citation>
    <scope>NUCLEOTIDE SEQUENCE [LARGE SCALE GENOMIC DNA]</scope>
</reference>
<sequence length="425" mass="46266">MLIHVAFQALLLNILIVSFTTIATRFPLIHRPDNYSFEARMKHDAMRVASLTRLLAANEAGDDHFSTDLQHLSDYFAEVGVGTPPQNQTLVIDTGSDMLWVQCQPCDPVPCYEQFDPVFDPTKSTSFADVGCDDLNCYKVKESNRGCDTSRCTYKYMYGDGTDISGTMAIENITIGNTIVPNIIIGCTHTAQGLLIENQADGILGLGSGALSVMSQSGGLIGGMFSYCLGDSTTGGWLEFGRTNVSRDNIQWASLIHSIQNPSFYYIDLVGLSVGGEVLDIPGDTFQMNQETGEGGVILDTGTVVTRLVENAYVALRDKFKEKMVNYAIVDGGVSIFDTCYNLNLNTTQVPTVSFNFLTHGFNPASITLEDRNVLCEVDFTTSTYCLAFAPSPKSFSIIGNMQQQGIQITIDAVGEYVGFRSGPC</sequence>
<organism evidence="5 6">
    <name type="scientific">Castilleja foliolosa</name>
    <dbReference type="NCBI Taxonomy" id="1961234"/>
    <lineage>
        <taxon>Eukaryota</taxon>
        <taxon>Viridiplantae</taxon>
        <taxon>Streptophyta</taxon>
        <taxon>Embryophyta</taxon>
        <taxon>Tracheophyta</taxon>
        <taxon>Spermatophyta</taxon>
        <taxon>Magnoliopsida</taxon>
        <taxon>eudicotyledons</taxon>
        <taxon>Gunneridae</taxon>
        <taxon>Pentapetalae</taxon>
        <taxon>asterids</taxon>
        <taxon>lamiids</taxon>
        <taxon>Lamiales</taxon>
        <taxon>Orobanchaceae</taxon>
        <taxon>Pedicularideae</taxon>
        <taxon>Castillejinae</taxon>
        <taxon>Castilleja</taxon>
    </lineage>
</organism>
<comment type="similarity">
    <text evidence="1 3">Belongs to the peptidase A1 family.</text>
</comment>
<dbReference type="Pfam" id="PF14541">
    <property type="entry name" value="TAXi_C"/>
    <property type="match status" value="1"/>
</dbReference>
<dbReference type="EMBL" id="JAVIJP010000092">
    <property type="protein sequence ID" value="KAL3616272.1"/>
    <property type="molecule type" value="Genomic_DNA"/>
</dbReference>
<dbReference type="GO" id="GO:0004190">
    <property type="term" value="F:aspartic-type endopeptidase activity"/>
    <property type="evidence" value="ECO:0007669"/>
    <property type="project" value="UniProtKB-KW"/>
</dbReference>
<dbReference type="PROSITE" id="PS51767">
    <property type="entry name" value="PEPTIDASE_A1"/>
    <property type="match status" value="1"/>
</dbReference>
<dbReference type="InterPro" id="IPR021109">
    <property type="entry name" value="Peptidase_aspartic_dom_sf"/>
</dbReference>
<dbReference type="PROSITE" id="PS00141">
    <property type="entry name" value="ASP_PROTEASE"/>
    <property type="match status" value="1"/>
</dbReference>
<feature type="active site" evidence="2">
    <location>
        <position position="300"/>
    </location>
</feature>
<feature type="active site" evidence="2">
    <location>
        <position position="93"/>
    </location>
</feature>
<name>A0ABD3BG36_9LAMI</name>
<protein>
    <recommendedName>
        <fullName evidence="4">Peptidase A1 domain-containing protein</fullName>
    </recommendedName>
</protein>
<dbReference type="PANTHER" id="PTHR13683:SF265">
    <property type="entry name" value="PROTEIN ASPARTIC PROTEASE IN GUARD CELL 2"/>
    <property type="match status" value="1"/>
</dbReference>
<dbReference type="PRINTS" id="PR00792">
    <property type="entry name" value="PEPSIN"/>
</dbReference>
<dbReference type="SUPFAM" id="SSF50630">
    <property type="entry name" value="Acid proteases"/>
    <property type="match status" value="1"/>
</dbReference>
<comment type="caution">
    <text evidence="5">The sequence shown here is derived from an EMBL/GenBank/DDBJ whole genome shotgun (WGS) entry which is preliminary data.</text>
</comment>
<dbReference type="PANTHER" id="PTHR13683">
    <property type="entry name" value="ASPARTYL PROTEASES"/>
    <property type="match status" value="1"/>
</dbReference>
<dbReference type="InterPro" id="IPR032861">
    <property type="entry name" value="TAXi_N"/>
</dbReference>
<keyword evidence="6" id="KW-1185">Reference proteome</keyword>
<dbReference type="InterPro" id="IPR001969">
    <property type="entry name" value="Aspartic_peptidase_AS"/>
</dbReference>
<keyword evidence="3" id="KW-0064">Aspartyl protease</keyword>
<evidence type="ECO:0000256" key="2">
    <source>
        <dbReference type="PIRSR" id="PIRSR601461-1"/>
    </source>
</evidence>
<keyword evidence="3" id="KW-0645">Protease</keyword>